<keyword evidence="3 9" id="KW-0732">Signal</keyword>
<evidence type="ECO:0000256" key="7">
    <source>
        <dbReference type="ARBA" id="ARBA00036320"/>
    </source>
</evidence>
<dbReference type="InterPro" id="IPR009003">
    <property type="entry name" value="Peptidase_S1_PA"/>
</dbReference>
<sequence length="297" mass="32822">MNSLKEILLIPLLLANIEIAISSRWNSSASYLHARPPVRTVNNNGLRLTEGGHVGAWLLRIIDGDRFVCGASYYSALYALTSANCLHSHRSKLETLSVEFLTPDPQQEDQEDSDARSFALIRTVFTSKEWRWPETYMDVAVIKLSHRLRGNLKDFVKLCTKPLSSYNILSVVSCGAGPTEDVKTEGVTVLNRLDCESQYGSVILGETVACAKESKRKPGCMFSPGCPVTAGDQLCGIVAWGPACKRPGMPGIFTDIHQVQKFILKAIIGKGRVSSDDHRKSESKIVPVWHSGFWISR</sequence>
<feature type="domain" description="Peptidase S1" evidence="10">
    <location>
        <begin position="20"/>
        <end position="297"/>
    </location>
</feature>
<evidence type="ECO:0000259" key="10">
    <source>
        <dbReference type="PROSITE" id="PS50240"/>
    </source>
</evidence>
<evidence type="ECO:0000256" key="3">
    <source>
        <dbReference type="ARBA" id="ARBA00022729"/>
    </source>
</evidence>
<dbReference type="PANTHER" id="PTHR24276">
    <property type="entry name" value="POLYSERASE-RELATED"/>
    <property type="match status" value="1"/>
</dbReference>
<dbReference type="GO" id="GO:0006508">
    <property type="term" value="P:proteolysis"/>
    <property type="evidence" value="ECO:0007669"/>
    <property type="project" value="UniProtKB-KW"/>
</dbReference>
<dbReference type="SMART" id="SM00020">
    <property type="entry name" value="Tryp_SPc"/>
    <property type="match status" value="1"/>
</dbReference>
<dbReference type="InterPro" id="IPR050430">
    <property type="entry name" value="Peptidase_S1"/>
</dbReference>
<protein>
    <recommendedName>
        <fullName evidence="8">trypsin</fullName>
        <ecNumber evidence="8">3.4.21.4</ecNumber>
    </recommendedName>
</protein>
<dbReference type="InterPro" id="IPR043504">
    <property type="entry name" value="Peptidase_S1_PA_chymotrypsin"/>
</dbReference>
<comment type="catalytic activity">
    <reaction evidence="7">
        <text>Preferential cleavage: Arg-|-Xaa, Lys-|-Xaa.</text>
        <dbReference type="EC" id="3.4.21.4"/>
    </reaction>
</comment>
<dbReference type="Proteomes" id="UP001652628">
    <property type="component" value="Chromosome 3"/>
</dbReference>
<evidence type="ECO:0000256" key="2">
    <source>
        <dbReference type="ARBA" id="ARBA00022670"/>
    </source>
</evidence>
<keyword evidence="4" id="KW-0378">Hydrolase</keyword>
<evidence type="ECO:0000256" key="8">
    <source>
        <dbReference type="ARBA" id="ARBA00038868"/>
    </source>
</evidence>
<feature type="signal peptide" evidence="9">
    <location>
        <begin position="1"/>
        <end position="22"/>
    </location>
</feature>
<keyword evidence="5" id="KW-0720">Serine protease</keyword>
<gene>
    <name evidence="12" type="primary">LOC108014073</name>
</gene>
<dbReference type="GO" id="GO:0005576">
    <property type="term" value="C:extracellular region"/>
    <property type="evidence" value="ECO:0007669"/>
    <property type="project" value="UniProtKB-SubCell"/>
</dbReference>
<dbReference type="PROSITE" id="PS50240">
    <property type="entry name" value="TRYPSIN_DOM"/>
    <property type="match status" value="1"/>
</dbReference>
<organism evidence="11 12">
    <name type="scientific">Drosophila suzukii</name>
    <name type="common">Spotted-wing drosophila fruit fly</name>
    <dbReference type="NCBI Taxonomy" id="28584"/>
    <lineage>
        <taxon>Eukaryota</taxon>
        <taxon>Metazoa</taxon>
        <taxon>Ecdysozoa</taxon>
        <taxon>Arthropoda</taxon>
        <taxon>Hexapoda</taxon>
        <taxon>Insecta</taxon>
        <taxon>Pterygota</taxon>
        <taxon>Neoptera</taxon>
        <taxon>Endopterygota</taxon>
        <taxon>Diptera</taxon>
        <taxon>Brachycera</taxon>
        <taxon>Muscomorpha</taxon>
        <taxon>Ephydroidea</taxon>
        <taxon>Drosophilidae</taxon>
        <taxon>Drosophila</taxon>
        <taxon>Sophophora</taxon>
    </lineage>
</organism>
<evidence type="ECO:0000313" key="11">
    <source>
        <dbReference type="Proteomes" id="UP001652628"/>
    </source>
</evidence>
<dbReference type="GO" id="GO:0004252">
    <property type="term" value="F:serine-type endopeptidase activity"/>
    <property type="evidence" value="ECO:0007669"/>
    <property type="project" value="UniProtKB-EC"/>
</dbReference>
<feature type="chain" id="PRO_5046887715" description="trypsin" evidence="9">
    <location>
        <begin position="23"/>
        <end position="297"/>
    </location>
</feature>
<proteinExistence type="predicted"/>
<dbReference type="Gene3D" id="2.40.10.10">
    <property type="entry name" value="Trypsin-like serine proteases"/>
    <property type="match status" value="1"/>
</dbReference>
<dbReference type="SUPFAM" id="SSF50494">
    <property type="entry name" value="Trypsin-like serine proteases"/>
    <property type="match status" value="1"/>
</dbReference>
<evidence type="ECO:0000256" key="1">
    <source>
        <dbReference type="ARBA" id="ARBA00004239"/>
    </source>
</evidence>
<keyword evidence="11" id="KW-1185">Reference proteome</keyword>
<dbReference type="AlphaFoldDB" id="A0AB40ABY3"/>
<evidence type="ECO:0000256" key="6">
    <source>
        <dbReference type="ARBA" id="ARBA00023157"/>
    </source>
</evidence>
<dbReference type="Pfam" id="PF00089">
    <property type="entry name" value="Trypsin"/>
    <property type="match status" value="1"/>
</dbReference>
<evidence type="ECO:0000313" key="12">
    <source>
        <dbReference type="RefSeq" id="XP_036675587.2"/>
    </source>
</evidence>
<evidence type="ECO:0000256" key="4">
    <source>
        <dbReference type="ARBA" id="ARBA00022801"/>
    </source>
</evidence>
<dbReference type="EC" id="3.4.21.4" evidence="8"/>
<evidence type="ECO:0000256" key="5">
    <source>
        <dbReference type="ARBA" id="ARBA00022825"/>
    </source>
</evidence>
<comment type="subcellular location">
    <subcellularLocation>
        <location evidence="1">Secreted</location>
        <location evidence="1">Extracellular space</location>
    </subcellularLocation>
</comment>
<dbReference type="PANTHER" id="PTHR24276:SF91">
    <property type="entry name" value="AT26814P-RELATED"/>
    <property type="match status" value="1"/>
</dbReference>
<dbReference type="GeneID" id="108014073"/>
<keyword evidence="6" id="KW-1015">Disulfide bond</keyword>
<accession>A0AB40ABY3</accession>
<keyword evidence="2" id="KW-0645">Protease</keyword>
<reference evidence="12" key="1">
    <citation type="submission" date="2025-08" db="UniProtKB">
        <authorList>
            <consortium name="RefSeq"/>
        </authorList>
    </citation>
    <scope>IDENTIFICATION</scope>
</reference>
<evidence type="ECO:0000256" key="9">
    <source>
        <dbReference type="SAM" id="SignalP"/>
    </source>
</evidence>
<dbReference type="InterPro" id="IPR001254">
    <property type="entry name" value="Trypsin_dom"/>
</dbReference>
<dbReference type="RefSeq" id="XP_036675587.2">
    <property type="nucleotide sequence ID" value="XM_036819692.3"/>
</dbReference>
<name>A0AB40ABY3_DROSZ</name>